<keyword evidence="5" id="KW-0648">Protein biosynthesis</keyword>
<keyword evidence="12" id="KW-1185">Reference proteome</keyword>
<dbReference type="PANTHER" id="PTHR45859">
    <property type="entry name" value="TRANSLATION INITIATION FACTOR EIF-2B SUBUNIT BETA"/>
    <property type="match status" value="1"/>
</dbReference>
<organism evidence="11">
    <name type="scientific">Fonticula alba</name>
    <name type="common">Slime mold</name>
    <dbReference type="NCBI Taxonomy" id="691883"/>
    <lineage>
        <taxon>Eukaryota</taxon>
        <taxon>Rotosphaerida</taxon>
        <taxon>Fonticulaceae</taxon>
        <taxon>Fonticula</taxon>
    </lineage>
</organism>
<dbReference type="OMA" id="XGTTENI"/>
<dbReference type="InterPro" id="IPR037171">
    <property type="entry name" value="NagB/RpiA_transferase-like"/>
</dbReference>
<proteinExistence type="inferred from homology"/>
<comment type="subcellular location">
    <subcellularLocation>
        <location evidence="1">Cytoplasm</location>
        <location evidence="1">Cytosol</location>
    </subcellularLocation>
</comment>
<keyword evidence="4" id="KW-0396">Initiation factor</keyword>
<dbReference type="Proteomes" id="UP000030693">
    <property type="component" value="Unassembled WGS sequence"/>
</dbReference>
<dbReference type="AlphaFoldDB" id="A0A058Z7Y5"/>
<comment type="subunit">
    <text evidence="8">Component of the translation initiation factor 2B (eIF2B) complex which is a heterodecamer of two sets of five different subunits: alpha, beta, gamma, delta and epsilon. Subunits alpha, beta and delta comprise a regulatory subcomplex and subunits epsilon and gamma comprise a catalytic subcomplex. Within the complex, the hexameric regulatory complex resides at the center, with the two heterodimeric catalytic subcomplexes bound on opposite sides.</text>
</comment>
<dbReference type="GO" id="GO:0005829">
    <property type="term" value="C:cytosol"/>
    <property type="evidence" value="ECO:0007669"/>
    <property type="project" value="UniProtKB-SubCell"/>
</dbReference>
<reference evidence="11" key="1">
    <citation type="submission" date="2013-04" db="EMBL/GenBank/DDBJ databases">
        <title>The Genome Sequence of Fonticula alba ATCC 38817.</title>
        <authorList>
            <consortium name="The Broad Institute Genomics Platform"/>
            <person name="Russ C."/>
            <person name="Cuomo C."/>
            <person name="Burger G."/>
            <person name="Gray M.W."/>
            <person name="Holland P.W.H."/>
            <person name="King N."/>
            <person name="Lang F.B.F."/>
            <person name="Roger A.J."/>
            <person name="Ruiz-Trillo I."/>
            <person name="Brown M."/>
            <person name="Walker B."/>
            <person name="Young S."/>
            <person name="Zeng Q."/>
            <person name="Gargeya S."/>
            <person name="Fitzgerald M."/>
            <person name="Haas B."/>
            <person name="Abouelleil A."/>
            <person name="Allen A.W."/>
            <person name="Alvarado L."/>
            <person name="Arachchi H.M."/>
            <person name="Berlin A.M."/>
            <person name="Chapman S.B."/>
            <person name="Gainer-Dewar J."/>
            <person name="Goldberg J."/>
            <person name="Griggs A."/>
            <person name="Gujja S."/>
            <person name="Hansen M."/>
            <person name="Howarth C."/>
            <person name="Imamovic A."/>
            <person name="Ireland A."/>
            <person name="Larimer J."/>
            <person name="McCowan C."/>
            <person name="Murphy C."/>
            <person name="Pearson M."/>
            <person name="Poon T.W."/>
            <person name="Priest M."/>
            <person name="Roberts A."/>
            <person name="Saif S."/>
            <person name="Shea T."/>
            <person name="Sisk P."/>
            <person name="Sykes S."/>
            <person name="Wortman J."/>
            <person name="Nusbaum C."/>
            <person name="Birren B."/>
        </authorList>
    </citation>
    <scope>NUCLEOTIDE SEQUENCE [LARGE SCALE GENOMIC DNA]</scope>
    <source>
        <strain evidence="11">ATCC 38817</strain>
    </source>
</reference>
<dbReference type="SUPFAM" id="SSF100950">
    <property type="entry name" value="NagB/RpiA/CoA transferase-like"/>
    <property type="match status" value="1"/>
</dbReference>
<evidence type="ECO:0000256" key="4">
    <source>
        <dbReference type="ARBA" id="ARBA00022540"/>
    </source>
</evidence>
<evidence type="ECO:0000256" key="2">
    <source>
        <dbReference type="ARBA" id="ARBA00007251"/>
    </source>
</evidence>
<dbReference type="RefSeq" id="XP_009496202.1">
    <property type="nucleotide sequence ID" value="XM_009497927.1"/>
</dbReference>
<evidence type="ECO:0000256" key="10">
    <source>
        <dbReference type="SAM" id="MobiDB-lite"/>
    </source>
</evidence>
<dbReference type="InterPro" id="IPR000649">
    <property type="entry name" value="IF-2B-related"/>
</dbReference>
<comment type="similarity">
    <text evidence="2 9">Belongs to the eIF-2B alpha/beta/delta subunits family.</text>
</comment>
<evidence type="ECO:0000256" key="3">
    <source>
        <dbReference type="ARBA" id="ARBA00022490"/>
    </source>
</evidence>
<sequence length="269" mass="29911">MERPSHSMFTLLDDGSASLPPSQAVSRRSSFDGAEQLSLDKQKRHHAIASMAHEIVDGIINDLTDTQKNISRQALQHIHMNEVLMTYGASPTCEAFFLEAARKRTFQVLIADSTFSAESQETAKRLSEKDINTTLVYDTSIFALMARVNKVVISAHAVLANGGIIAQAGTNLLLQAAHHYSTPVVVLAGLYNLSPLYSFHPQIQNILLNASDVANYEDDLHPDVQNLNPQFDYVPPEMINLFVTNDGDHSPSYVYRLLAEQYDFQDYSL</sequence>
<protein>
    <recommendedName>
        <fullName evidence="6">Translation initiation factor eIF2B subunit beta</fullName>
    </recommendedName>
    <alternativeName>
        <fullName evidence="7">eIF2B GDP-GTP exchange factor subunit beta</fullName>
    </alternativeName>
</protein>
<evidence type="ECO:0000256" key="5">
    <source>
        <dbReference type="ARBA" id="ARBA00022917"/>
    </source>
</evidence>
<dbReference type="PANTHER" id="PTHR45859:SF1">
    <property type="entry name" value="TRANSLATION INITIATION FACTOR EIF-2B SUBUNIT BETA"/>
    <property type="match status" value="1"/>
</dbReference>
<evidence type="ECO:0000256" key="7">
    <source>
        <dbReference type="ARBA" id="ARBA00044228"/>
    </source>
</evidence>
<dbReference type="InterPro" id="IPR051855">
    <property type="entry name" value="eIF2B_beta_subunit"/>
</dbReference>
<dbReference type="STRING" id="691883.A0A058Z7Y5"/>
<keyword evidence="3" id="KW-0963">Cytoplasm</keyword>
<gene>
    <name evidence="11" type="ORF">H696_04054</name>
</gene>
<dbReference type="Pfam" id="PF01008">
    <property type="entry name" value="IF-2B"/>
    <property type="match status" value="1"/>
</dbReference>
<dbReference type="GO" id="GO:0005851">
    <property type="term" value="C:eukaryotic translation initiation factor 2B complex"/>
    <property type="evidence" value="ECO:0007669"/>
    <property type="project" value="TreeGrafter"/>
</dbReference>
<dbReference type="OrthoDB" id="269919at2759"/>
<dbReference type="InterPro" id="IPR042529">
    <property type="entry name" value="IF_2B-like_C"/>
</dbReference>
<feature type="region of interest" description="Disordered" evidence="10">
    <location>
        <begin position="1"/>
        <end position="33"/>
    </location>
</feature>
<evidence type="ECO:0000256" key="8">
    <source>
        <dbReference type="ARBA" id="ARBA00046432"/>
    </source>
</evidence>
<accession>A0A058Z7Y5</accession>
<evidence type="ECO:0000256" key="6">
    <source>
        <dbReference type="ARBA" id="ARBA00044122"/>
    </source>
</evidence>
<dbReference type="EMBL" id="KB932206">
    <property type="protein sequence ID" value="KCV69637.1"/>
    <property type="molecule type" value="Genomic_DNA"/>
</dbReference>
<dbReference type="GeneID" id="20528779"/>
<dbReference type="eggNOG" id="KOG1465">
    <property type="taxonomic scope" value="Eukaryota"/>
</dbReference>
<evidence type="ECO:0000256" key="1">
    <source>
        <dbReference type="ARBA" id="ARBA00004514"/>
    </source>
</evidence>
<dbReference type="GO" id="GO:0003743">
    <property type="term" value="F:translation initiation factor activity"/>
    <property type="evidence" value="ECO:0007669"/>
    <property type="project" value="UniProtKB-KW"/>
</dbReference>
<feature type="compositionally biased region" description="Polar residues" evidence="10">
    <location>
        <begin position="19"/>
        <end position="28"/>
    </location>
</feature>
<dbReference type="Gene3D" id="3.40.50.10470">
    <property type="entry name" value="Translation initiation factor eif-2b, domain 2"/>
    <property type="match status" value="1"/>
</dbReference>
<evidence type="ECO:0000256" key="9">
    <source>
        <dbReference type="RuleBase" id="RU003814"/>
    </source>
</evidence>
<dbReference type="GO" id="GO:0005085">
    <property type="term" value="F:guanyl-nucleotide exchange factor activity"/>
    <property type="evidence" value="ECO:0007669"/>
    <property type="project" value="TreeGrafter"/>
</dbReference>
<evidence type="ECO:0000313" key="12">
    <source>
        <dbReference type="Proteomes" id="UP000030693"/>
    </source>
</evidence>
<name>A0A058Z7Y5_FONAL</name>
<evidence type="ECO:0000313" key="11">
    <source>
        <dbReference type="EMBL" id="KCV69637.1"/>
    </source>
</evidence>